<reference evidence="11 12" key="1">
    <citation type="journal article" date="2019" name="Genome Biol. Evol.">
        <title>Insights into the evolution of the New World diploid cottons (Gossypium, subgenus Houzingenia) based on genome sequencing.</title>
        <authorList>
            <person name="Grover C.E."/>
            <person name="Arick M.A. 2nd"/>
            <person name="Thrash A."/>
            <person name="Conover J.L."/>
            <person name="Sanders W.S."/>
            <person name="Peterson D.G."/>
            <person name="Frelichowski J.E."/>
            <person name="Scheffler J.A."/>
            <person name="Scheffler B.E."/>
            <person name="Wendel J.F."/>
        </authorList>
    </citation>
    <scope>NUCLEOTIDE SEQUENCE [LARGE SCALE GENOMIC DNA]</scope>
    <source>
        <strain evidence="11">8</strain>
        <tissue evidence="11">Leaf</tissue>
    </source>
</reference>
<keyword evidence="12" id="KW-1185">Reference proteome</keyword>
<dbReference type="EC" id="2.7.11.1" evidence="2"/>
<evidence type="ECO:0000313" key="12">
    <source>
        <dbReference type="Proteomes" id="UP000593568"/>
    </source>
</evidence>
<keyword evidence="5" id="KW-0547">Nucleotide-binding</keyword>
<comment type="catalytic activity">
    <reaction evidence="9">
        <text>L-seryl-[protein] + ATP = O-phospho-L-seryl-[protein] + ADP + H(+)</text>
        <dbReference type="Rhea" id="RHEA:17989"/>
        <dbReference type="Rhea" id="RHEA-COMP:9863"/>
        <dbReference type="Rhea" id="RHEA-COMP:11604"/>
        <dbReference type="ChEBI" id="CHEBI:15378"/>
        <dbReference type="ChEBI" id="CHEBI:29999"/>
        <dbReference type="ChEBI" id="CHEBI:30616"/>
        <dbReference type="ChEBI" id="CHEBI:83421"/>
        <dbReference type="ChEBI" id="CHEBI:456216"/>
        <dbReference type="EC" id="2.7.11.1"/>
    </reaction>
</comment>
<dbReference type="SUPFAM" id="SSF56112">
    <property type="entry name" value="Protein kinase-like (PK-like)"/>
    <property type="match status" value="1"/>
</dbReference>
<evidence type="ECO:0000256" key="6">
    <source>
        <dbReference type="ARBA" id="ARBA00022777"/>
    </source>
</evidence>
<dbReference type="InterPro" id="IPR008271">
    <property type="entry name" value="Ser/Thr_kinase_AS"/>
</dbReference>
<keyword evidence="4" id="KW-0808">Transferase</keyword>
<accession>A0A7J9EVX1</accession>
<evidence type="ECO:0000313" key="11">
    <source>
        <dbReference type="EMBL" id="MBA0777167.1"/>
    </source>
</evidence>
<comment type="catalytic activity">
    <reaction evidence="8">
        <text>L-threonyl-[protein] + ATP = O-phospho-L-threonyl-[protein] + ADP + H(+)</text>
        <dbReference type="Rhea" id="RHEA:46608"/>
        <dbReference type="Rhea" id="RHEA-COMP:11060"/>
        <dbReference type="Rhea" id="RHEA-COMP:11605"/>
        <dbReference type="ChEBI" id="CHEBI:15378"/>
        <dbReference type="ChEBI" id="CHEBI:30013"/>
        <dbReference type="ChEBI" id="CHEBI:30616"/>
        <dbReference type="ChEBI" id="CHEBI:61977"/>
        <dbReference type="ChEBI" id="CHEBI:456216"/>
        <dbReference type="EC" id="2.7.11.1"/>
    </reaction>
</comment>
<comment type="subcellular location">
    <subcellularLocation>
        <location evidence="1">Membrane</location>
        <topology evidence="1">Single-pass type I membrane protein</topology>
    </subcellularLocation>
</comment>
<keyword evidence="6" id="KW-0418">Kinase</keyword>
<dbReference type="PANTHER" id="PTHR48006:SF92">
    <property type="entry name" value="LRR RECEPTOR-LIKE SERINE_THREONINE-PROTEIN KINASE GSO1"/>
    <property type="match status" value="1"/>
</dbReference>
<dbReference type="Gene3D" id="1.10.510.10">
    <property type="entry name" value="Transferase(Phosphotransferase) domain 1"/>
    <property type="match status" value="1"/>
</dbReference>
<protein>
    <recommendedName>
        <fullName evidence="2">non-specific serine/threonine protein kinase</fullName>
        <ecNumber evidence="2">2.7.11.1</ecNumber>
    </recommendedName>
</protein>
<proteinExistence type="predicted"/>
<keyword evidence="3" id="KW-0723">Serine/threonine-protein kinase</keyword>
<evidence type="ECO:0000256" key="7">
    <source>
        <dbReference type="ARBA" id="ARBA00022840"/>
    </source>
</evidence>
<dbReference type="Proteomes" id="UP000593568">
    <property type="component" value="Unassembled WGS sequence"/>
</dbReference>
<dbReference type="InterPro" id="IPR011009">
    <property type="entry name" value="Kinase-like_dom_sf"/>
</dbReference>
<feature type="domain" description="Protein kinase" evidence="10">
    <location>
        <begin position="1"/>
        <end position="239"/>
    </location>
</feature>
<evidence type="ECO:0000259" key="10">
    <source>
        <dbReference type="PROSITE" id="PS50011"/>
    </source>
</evidence>
<organism evidence="11 12">
    <name type="scientific">Gossypium trilobum</name>
    <dbReference type="NCBI Taxonomy" id="34281"/>
    <lineage>
        <taxon>Eukaryota</taxon>
        <taxon>Viridiplantae</taxon>
        <taxon>Streptophyta</taxon>
        <taxon>Embryophyta</taxon>
        <taxon>Tracheophyta</taxon>
        <taxon>Spermatophyta</taxon>
        <taxon>Magnoliopsida</taxon>
        <taxon>eudicotyledons</taxon>
        <taxon>Gunneridae</taxon>
        <taxon>Pentapetalae</taxon>
        <taxon>rosids</taxon>
        <taxon>malvids</taxon>
        <taxon>Malvales</taxon>
        <taxon>Malvaceae</taxon>
        <taxon>Malvoideae</taxon>
        <taxon>Gossypium</taxon>
    </lineage>
</organism>
<dbReference type="PROSITE" id="PS50011">
    <property type="entry name" value="PROTEIN_KINASE_DOM"/>
    <property type="match status" value="1"/>
</dbReference>
<evidence type="ECO:0000256" key="5">
    <source>
        <dbReference type="ARBA" id="ARBA00022741"/>
    </source>
</evidence>
<dbReference type="GO" id="GO:0005524">
    <property type="term" value="F:ATP binding"/>
    <property type="evidence" value="ECO:0007669"/>
    <property type="project" value="UniProtKB-KW"/>
</dbReference>
<evidence type="ECO:0000256" key="4">
    <source>
        <dbReference type="ARBA" id="ARBA00022679"/>
    </source>
</evidence>
<evidence type="ECO:0000256" key="2">
    <source>
        <dbReference type="ARBA" id="ARBA00012513"/>
    </source>
</evidence>
<evidence type="ECO:0000256" key="1">
    <source>
        <dbReference type="ARBA" id="ARBA00004479"/>
    </source>
</evidence>
<gene>
    <name evidence="11" type="ORF">Gotri_005221</name>
</gene>
<dbReference type="PANTHER" id="PTHR48006">
    <property type="entry name" value="LEUCINE-RICH REPEAT-CONTAINING PROTEIN DDB_G0281931-RELATED"/>
    <property type="match status" value="1"/>
</dbReference>
<evidence type="ECO:0000256" key="9">
    <source>
        <dbReference type="ARBA" id="ARBA00048679"/>
    </source>
</evidence>
<dbReference type="PROSITE" id="PS00108">
    <property type="entry name" value="PROTEIN_KINASE_ST"/>
    <property type="match status" value="1"/>
</dbReference>
<keyword evidence="7" id="KW-0067">ATP-binding</keyword>
<sequence length="239" mass="27107">KLWSRTTKDSTSEDQLIIKKCLNTEVETLGNIRHKNIVKLYSYFSNFDCHLLVYDYMPNGNLWDALHKGWFHLDWPNRHQIALGVAQGLAYLHHDLLPPIVHRDIKSTNILLDINYQPKVADFGIAKVLKDSTSTIIAGTYGYLAPEYAFSNKAKTKCDVYSFGVVLMELITGKKPVDADFGEIAMCCTCKNPSQRPTMNEVVQLLIQTDPCLTDPYKFSTKTRDASNVTENQPEEVES</sequence>
<dbReference type="FunFam" id="1.10.510.10:FF:001023">
    <property type="entry name" value="Os07g0541700 protein"/>
    <property type="match status" value="1"/>
</dbReference>
<dbReference type="EMBL" id="JABEZW010000010">
    <property type="protein sequence ID" value="MBA0777167.1"/>
    <property type="molecule type" value="Genomic_DNA"/>
</dbReference>
<evidence type="ECO:0000256" key="8">
    <source>
        <dbReference type="ARBA" id="ARBA00047899"/>
    </source>
</evidence>
<name>A0A7J9EVX1_9ROSI</name>
<dbReference type="GO" id="GO:0016020">
    <property type="term" value="C:membrane"/>
    <property type="evidence" value="ECO:0007669"/>
    <property type="project" value="UniProtKB-SubCell"/>
</dbReference>
<dbReference type="Pfam" id="PF00069">
    <property type="entry name" value="Pkinase"/>
    <property type="match status" value="1"/>
</dbReference>
<evidence type="ECO:0000256" key="3">
    <source>
        <dbReference type="ARBA" id="ARBA00022527"/>
    </source>
</evidence>
<dbReference type="AlphaFoldDB" id="A0A7J9EVX1"/>
<dbReference type="InterPro" id="IPR000719">
    <property type="entry name" value="Prot_kinase_dom"/>
</dbReference>
<dbReference type="InterPro" id="IPR051824">
    <property type="entry name" value="LRR_Rcpt-Like_S/T_Kinase"/>
</dbReference>
<feature type="non-terminal residue" evidence="11">
    <location>
        <position position="239"/>
    </location>
</feature>
<comment type="caution">
    <text evidence="11">The sequence shown here is derived from an EMBL/GenBank/DDBJ whole genome shotgun (WGS) entry which is preliminary data.</text>
</comment>
<dbReference type="GO" id="GO:0004674">
    <property type="term" value="F:protein serine/threonine kinase activity"/>
    <property type="evidence" value="ECO:0007669"/>
    <property type="project" value="UniProtKB-KW"/>
</dbReference>
<dbReference type="SMART" id="SM00220">
    <property type="entry name" value="S_TKc"/>
    <property type="match status" value="1"/>
</dbReference>